<feature type="region of interest" description="Disordered" evidence="1">
    <location>
        <begin position="498"/>
        <end position="602"/>
    </location>
</feature>
<gene>
    <name evidence="2" type="ORF">EWM64_g4954</name>
</gene>
<dbReference type="OrthoDB" id="3268641at2759"/>
<feature type="region of interest" description="Disordered" evidence="1">
    <location>
        <begin position="195"/>
        <end position="216"/>
    </location>
</feature>
<comment type="caution">
    <text evidence="2">The sequence shown here is derived from an EMBL/GenBank/DDBJ whole genome shotgun (WGS) entry which is preliminary data.</text>
</comment>
<dbReference type="AlphaFoldDB" id="A0A4Y9ZVZ5"/>
<feature type="compositionally biased region" description="Low complexity" evidence="1">
    <location>
        <begin position="67"/>
        <end position="77"/>
    </location>
</feature>
<feature type="region of interest" description="Disordered" evidence="1">
    <location>
        <begin position="1"/>
        <end position="91"/>
    </location>
</feature>
<feature type="compositionally biased region" description="Low complexity" evidence="1">
    <location>
        <begin position="569"/>
        <end position="595"/>
    </location>
</feature>
<name>A0A4Y9ZVZ5_9AGAM</name>
<organism evidence="2 3">
    <name type="scientific">Hericium alpestre</name>
    <dbReference type="NCBI Taxonomy" id="135208"/>
    <lineage>
        <taxon>Eukaryota</taxon>
        <taxon>Fungi</taxon>
        <taxon>Dikarya</taxon>
        <taxon>Basidiomycota</taxon>
        <taxon>Agaricomycotina</taxon>
        <taxon>Agaricomycetes</taxon>
        <taxon>Russulales</taxon>
        <taxon>Hericiaceae</taxon>
        <taxon>Hericium</taxon>
    </lineage>
</organism>
<feature type="compositionally biased region" description="Polar residues" evidence="1">
    <location>
        <begin position="200"/>
        <end position="216"/>
    </location>
</feature>
<reference evidence="2 3" key="1">
    <citation type="submission" date="2019-02" db="EMBL/GenBank/DDBJ databases">
        <title>Genome sequencing of the rare red list fungi Hericium alpestre (H. flagellum).</title>
        <authorList>
            <person name="Buettner E."/>
            <person name="Kellner H."/>
        </authorList>
    </citation>
    <scope>NUCLEOTIDE SEQUENCE [LARGE SCALE GENOMIC DNA]</scope>
    <source>
        <strain evidence="2 3">DSM 108284</strain>
    </source>
</reference>
<sequence>MRRIVSIFATKRSDKSDASSSPGDSKPAPMRTHTLPRQKKASRLFGTAPRITIAAENPTPALDQGHSSSSSSSISGSLRTPDDDRASPMAPPIIQTASHRSWVPFRPVKKSQPTPSLVATFGITTPSPVALPTRMLNADTESDYMSESLSSESDAHPPSTAVVNRLSAVEFVTTLTSNNLGPSFSPPPLLHLPNAPVFPRSSNPSRSLASQDSLESTMHKKRLLRRLQRRHELLPSEQRSLAAFGSRPATAAIRRALPQPDEGARIDLKYVEANSLGLRRWVNRPYFEERTTMWVPDEQTGTITAVPVKGSGFGVWALEISEAVEILAGVTSDEVQNPHIGMWDPPSSASSSSSLLSAPPAVTSKQPAFKALPSPLRNSGVSFDEHLPTAESSRTIRPASIPDLVAPVPAPKRGVRFAETNKPDQVPQDYIARVRKQRQEKAKFLQEERERRLHEEERMKHEAERRQWEMEKEIWEREKRALEEERRKKAYAEEVAAARARREGSYHSLSASIAERRGRETRESYSRPAYDPRKQPESPAPRPRNDSPSSSRAYSPSRSSVNGSPLFVPRPTSTYSVTPVSSAEASATATREPATVGEGPWSPIPPIGYLHTRMAGSQFRSPCPPFRPFLCSPRCK</sequence>
<feature type="region of interest" description="Disordered" evidence="1">
    <location>
        <begin position="380"/>
        <end position="405"/>
    </location>
</feature>
<evidence type="ECO:0000313" key="2">
    <source>
        <dbReference type="EMBL" id="TFY79056.1"/>
    </source>
</evidence>
<feature type="compositionally biased region" description="Low complexity" evidence="1">
    <location>
        <begin position="345"/>
        <end position="361"/>
    </location>
</feature>
<feature type="compositionally biased region" description="Low complexity" evidence="1">
    <location>
        <begin position="546"/>
        <end position="560"/>
    </location>
</feature>
<evidence type="ECO:0000313" key="3">
    <source>
        <dbReference type="Proteomes" id="UP000298061"/>
    </source>
</evidence>
<accession>A0A4Y9ZVZ5</accession>
<evidence type="ECO:0000256" key="1">
    <source>
        <dbReference type="SAM" id="MobiDB-lite"/>
    </source>
</evidence>
<keyword evidence="3" id="KW-1185">Reference proteome</keyword>
<protein>
    <submittedName>
        <fullName evidence="2">Uncharacterized protein</fullName>
    </submittedName>
</protein>
<dbReference type="EMBL" id="SFCI01000568">
    <property type="protein sequence ID" value="TFY79056.1"/>
    <property type="molecule type" value="Genomic_DNA"/>
</dbReference>
<dbReference type="STRING" id="135208.A0A4Y9ZVZ5"/>
<feature type="region of interest" description="Disordered" evidence="1">
    <location>
        <begin position="338"/>
        <end position="362"/>
    </location>
</feature>
<dbReference type="Proteomes" id="UP000298061">
    <property type="component" value="Unassembled WGS sequence"/>
</dbReference>
<feature type="compositionally biased region" description="Basic and acidic residues" evidence="1">
    <location>
        <begin position="514"/>
        <end position="536"/>
    </location>
</feature>
<proteinExistence type="predicted"/>